<accession>A0A645G5Y0</accession>
<dbReference type="Gene3D" id="2.30.110.10">
    <property type="entry name" value="Electron Transport, Fmn-binding Protein, Chain A"/>
    <property type="match status" value="1"/>
</dbReference>
<evidence type="ECO:0000313" key="1">
    <source>
        <dbReference type="EMBL" id="MPN21382.1"/>
    </source>
</evidence>
<gene>
    <name evidence="1" type="ORF">SDC9_168761</name>
</gene>
<sequence length="124" mass="13915">MNFSSRDISDQCFKTINNNEFETDEITASGLTAEKAASVNAPRIAECFLNIECEYLWEHELFPGSSSVAIALKAVRICMDSDHYDQSKLGRYGKTGYMYWINPLRNPETGAAEPEAFGALEVYK</sequence>
<comment type="caution">
    <text evidence="1">The sequence shown here is derived from an EMBL/GenBank/DDBJ whole genome shotgun (WGS) entry which is preliminary data.</text>
</comment>
<reference evidence="1" key="1">
    <citation type="submission" date="2019-08" db="EMBL/GenBank/DDBJ databases">
        <authorList>
            <person name="Kucharzyk K."/>
            <person name="Murdoch R.W."/>
            <person name="Higgins S."/>
            <person name="Loffler F."/>
        </authorList>
    </citation>
    <scope>NUCLEOTIDE SEQUENCE</scope>
</reference>
<dbReference type="EMBL" id="VSSQ01069353">
    <property type="protein sequence ID" value="MPN21382.1"/>
    <property type="molecule type" value="Genomic_DNA"/>
</dbReference>
<evidence type="ECO:0008006" key="2">
    <source>
        <dbReference type="Google" id="ProtNLM"/>
    </source>
</evidence>
<dbReference type="AlphaFoldDB" id="A0A645G5Y0"/>
<protein>
    <recommendedName>
        <fullName evidence="2">Flavin reductase like domain-containing protein</fullName>
    </recommendedName>
</protein>
<dbReference type="SUPFAM" id="SSF50475">
    <property type="entry name" value="FMN-binding split barrel"/>
    <property type="match status" value="1"/>
</dbReference>
<proteinExistence type="predicted"/>
<name>A0A645G5Y0_9ZZZZ</name>
<organism evidence="1">
    <name type="scientific">bioreactor metagenome</name>
    <dbReference type="NCBI Taxonomy" id="1076179"/>
    <lineage>
        <taxon>unclassified sequences</taxon>
        <taxon>metagenomes</taxon>
        <taxon>ecological metagenomes</taxon>
    </lineage>
</organism>
<dbReference type="InterPro" id="IPR012349">
    <property type="entry name" value="Split_barrel_FMN-bd"/>
</dbReference>